<dbReference type="Proteomes" id="UP000247284">
    <property type="component" value="Segment"/>
</dbReference>
<dbReference type="KEGG" id="vg:54992499"/>
<dbReference type="EMBL" id="MH183162">
    <property type="protein sequence ID" value="AWN07703.1"/>
    <property type="molecule type" value="Genomic_DNA"/>
</dbReference>
<evidence type="ECO:0000313" key="1">
    <source>
        <dbReference type="EMBL" id="AWN07703.1"/>
    </source>
</evidence>
<dbReference type="RefSeq" id="YP_009801970.1">
    <property type="nucleotide sequence ID" value="NC_047977.1"/>
</dbReference>
<proteinExistence type="predicted"/>
<accession>A0A2U8UUF3</accession>
<protein>
    <submittedName>
        <fullName evidence="1">Uncharacterized protein</fullName>
    </submittedName>
</protein>
<organism evidence="1 2">
    <name type="scientific">Microbacterium phage Hendrix</name>
    <dbReference type="NCBI Taxonomy" id="2182341"/>
    <lineage>
        <taxon>Viruses</taxon>
        <taxon>Duplodnaviria</taxon>
        <taxon>Heunggongvirae</taxon>
        <taxon>Uroviricota</taxon>
        <taxon>Caudoviricetes</taxon>
        <taxon>Rogerhendrixvirus</taxon>
        <taxon>Rogerhendrixvirus hendrix</taxon>
    </lineage>
</organism>
<reference evidence="2" key="1">
    <citation type="submission" date="2018-04" db="EMBL/GenBank/DDBJ databases">
        <authorList>
            <person name="Go L.Y."/>
            <person name="Mitchell J.A."/>
        </authorList>
    </citation>
    <scope>NUCLEOTIDE SEQUENCE [LARGE SCALE GENOMIC DNA]</scope>
</reference>
<gene>
    <name evidence="1" type="primary">32</name>
    <name evidence="1" type="ORF">PBI_HENDRIX_32</name>
</gene>
<keyword evidence="2" id="KW-1185">Reference proteome</keyword>
<evidence type="ECO:0000313" key="2">
    <source>
        <dbReference type="Proteomes" id="UP000247284"/>
    </source>
</evidence>
<name>A0A2U8UUF3_9CAUD</name>
<dbReference type="GeneID" id="54992499"/>
<sequence>MVRMGRTDNDRVVFDETRHTWLCARPVDRHWPCAGSCVCHCHRPAPAEPDYMNGWILESEM</sequence>